<protein>
    <recommendedName>
        <fullName evidence="4">PilN domain-containing protein</fullName>
    </recommendedName>
</protein>
<dbReference type="EMBL" id="BSOG01000001">
    <property type="protein sequence ID" value="GLR11906.1"/>
    <property type="molecule type" value="Genomic_DNA"/>
</dbReference>
<evidence type="ECO:0000256" key="1">
    <source>
        <dbReference type="SAM" id="Phobius"/>
    </source>
</evidence>
<name>A0ABQ5YBH8_9NEIS</name>
<evidence type="ECO:0008006" key="4">
    <source>
        <dbReference type="Google" id="ProtNLM"/>
    </source>
</evidence>
<keyword evidence="3" id="KW-1185">Reference proteome</keyword>
<dbReference type="Proteomes" id="UP001156706">
    <property type="component" value="Unassembled WGS sequence"/>
</dbReference>
<keyword evidence="1" id="KW-0472">Membrane</keyword>
<gene>
    <name evidence="2" type="ORF">GCM10007907_06960</name>
</gene>
<feature type="transmembrane region" description="Helical" evidence="1">
    <location>
        <begin position="12"/>
        <end position="35"/>
    </location>
</feature>
<evidence type="ECO:0000313" key="3">
    <source>
        <dbReference type="Proteomes" id="UP001156706"/>
    </source>
</evidence>
<reference evidence="3" key="1">
    <citation type="journal article" date="2019" name="Int. J. Syst. Evol. Microbiol.">
        <title>The Global Catalogue of Microorganisms (GCM) 10K type strain sequencing project: providing services to taxonomists for standard genome sequencing and annotation.</title>
        <authorList>
            <consortium name="The Broad Institute Genomics Platform"/>
            <consortium name="The Broad Institute Genome Sequencing Center for Infectious Disease"/>
            <person name="Wu L."/>
            <person name="Ma J."/>
        </authorList>
    </citation>
    <scope>NUCLEOTIDE SEQUENCE [LARGE SCALE GENOMIC DNA]</scope>
    <source>
        <strain evidence="3">NBRC 110044</strain>
    </source>
</reference>
<accession>A0ABQ5YBH8</accession>
<comment type="caution">
    <text evidence="2">The sequence shown here is derived from an EMBL/GenBank/DDBJ whole genome shotgun (WGS) entry which is preliminary data.</text>
</comment>
<evidence type="ECO:0000313" key="2">
    <source>
        <dbReference type="EMBL" id="GLR11906.1"/>
    </source>
</evidence>
<dbReference type="RefSeq" id="WP_284195049.1">
    <property type="nucleotide sequence ID" value="NZ_BSOG01000001.1"/>
</dbReference>
<keyword evidence="1" id="KW-0812">Transmembrane</keyword>
<keyword evidence="1" id="KW-1133">Transmembrane helix</keyword>
<sequence length="204" mass="22626">MSWQTRDLRRIRLPLIYTGLSLAFCGLVVGGAWLLRQAAQQQQMQSEAIAVESETRAAAAVADSQDIATYRAAYTSLQQRAVISPEQRLPWVEYYTALSRAGNPADLSLQIEPRRPLEDPPDTAMLENLQFYASKLTLDTKLLHEVDALRMLDRLRTVQGAAIVRQCALKRSDGTGSARPFLLLMTCEGDIITLDTPPAEAIPQ</sequence>
<organism evidence="2 3">
    <name type="scientific">Chitinimonas prasina</name>
    <dbReference type="NCBI Taxonomy" id="1434937"/>
    <lineage>
        <taxon>Bacteria</taxon>
        <taxon>Pseudomonadati</taxon>
        <taxon>Pseudomonadota</taxon>
        <taxon>Betaproteobacteria</taxon>
        <taxon>Neisseriales</taxon>
        <taxon>Chitinibacteraceae</taxon>
        <taxon>Chitinimonas</taxon>
    </lineage>
</organism>
<proteinExistence type="predicted"/>